<dbReference type="SUPFAM" id="SSF69118">
    <property type="entry name" value="AhpD-like"/>
    <property type="match status" value="1"/>
</dbReference>
<dbReference type="Gene3D" id="1.20.1290.10">
    <property type="entry name" value="AhpD-like"/>
    <property type="match status" value="1"/>
</dbReference>
<evidence type="ECO:0000313" key="2">
    <source>
        <dbReference type="EMBL" id="STX37664.1"/>
    </source>
</evidence>
<dbReference type="InterPro" id="IPR029032">
    <property type="entry name" value="AhpD-like"/>
</dbReference>
<dbReference type="PANTHER" id="PTHR34846">
    <property type="entry name" value="4-CARBOXYMUCONOLACTONE DECARBOXYLASE FAMILY PROTEIN (AFU_ORTHOLOGUE AFUA_6G11590)"/>
    <property type="match status" value="1"/>
</dbReference>
<dbReference type="InterPro" id="IPR003779">
    <property type="entry name" value="CMD-like"/>
</dbReference>
<accession>A0A378J056</accession>
<dbReference type="InterPro" id="IPR004675">
    <property type="entry name" value="AhpD_core"/>
</dbReference>
<reference evidence="2 3" key="1">
    <citation type="submission" date="2018-06" db="EMBL/GenBank/DDBJ databases">
        <authorList>
            <consortium name="Pathogen Informatics"/>
            <person name="Doyle S."/>
        </authorList>
    </citation>
    <scope>NUCLEOTIDE SEQUENCE [LARGE SCALE GENOMIC DNA]</scope>
    <source>
        <strain evidence="2 3">NCTC11978</strain>
    </source>
</reference>
<dbReference type="Pfam" id="PF02627">
    <property type="entry name" value="CMD"/>
    <property type="match status" value="1"/>
</dbReference>
<evidence type="ECO:0000313" key="3">
    <source>
        <dbReference type="Proteomes" id="UP000254033"/>
    </source>
</evidence>
<dbReference type="GO" id="GO:0051920">
    <property type="term" value="F:peroxiredoxin activity"/>
    <property type="evidence" value="ECO:0007669"/>
    <property type="project" value="InterPro"/>
</dbReference>
<dbReference type="PANTHER" id="PTHR34846:SF10">
    <property type="entry name" value="CYTOPLASMIC PROTEIN"/>
    <property type="match status" value="1"/>
</dbReference>
<dbReference type="NCBIfam" id="TIGR00778">
    <property type="entry name" value="ahpD_dom"/>
    <property type="match status" value="1"/>
</dbReference>
<proteinExistence type="predicted"/>
<gene>
    <name evidence="2" type="ORF">NCTC11978_00832</name>
</gene>
<protein>
    <submittedName>
        <fullName evidence="2">Putative Carboxymuconolactone decarboxylase</fullName>
    </submittedName>
</protein>
<dbReference type="Proteomes" id="UP000254033">
    <property type="component" value="Unassembled WGS sequence"/>
</dbReference>
<evidence type="ECO:0000259" key="1">
    <source>
        <dbReference type="Pfam" id="PF02627"/>
    </source>
</evidence>
<dbReference type="EMBL" id="UGNY01000001">
    <property type="protein sequence ID" value="STX37664.1"/>
    <property type="molecule type" value="Genomic_DNA"/>
</dbReference>
<dbReference type="RefSeq" id="WP_115174689.1">
    <property type="nucleotide sequence ID" value="NZ_UGNY01000001.1"/>
</dbReference>
<name>A0A378J056_9GAMM</name>
<sequence>MDTRLDYYKVSPDAVKALYNLESHVSKSGLEKTLLELVKLRVSQINGCAYCVDMHTIEARKLGETERRLHAVAVWHESPFFTERERAALAWAESVTLLSETQADDETYQQVRQCFNELETVELTMAIITINSWNRLAVSFRKLPGIEI</sequence>
<dbReference type="AlphaFoldDB" id="A0A378J056"/>
<feature type="domain" description="Carboxymuconolactone decarboxylase-like" evidence="1">
    <location>
        <begin position="12"/>
        <end position="93"/>
    </location>
</feature>
<organism evidence="2 3">
    <name type="scientific">Legionella feeleii</name>
    <dbReference type="NCBI Taxonomy" id="453"/>
    <lineage>
        <taxon>Bacteria</taxon>
        <taxon>Pseudomonadati</taxon>
        <taxon>Pseudomonadota</taxon>
        <taxon>Gammaproteobacteria</taxon>
        <taxon>Legionellales</taxon>
        <taxon>Legionellaceae</taxon>
        <taxon>Legionella</taxon>
    </lineage>
</organism>